<dbReference type="FunFam" id="3.10.105.10:FF:000006">
    <property type="entry name" value="Peptide ABC transporter substrate-binding protein"/>
    <property type="match status" value="1"/>
</dbReference>
<feature type="chain" id="PRO_5008600453" evidence="4">
    <location>
        <begin position="30"/>
        <end position="564"/>
    </location>
</feature>
<evidence type="ECO:0000256" key="4">
    <source>
        <dbReference type="SAM" id="SignalP"/>
    </source>
</evidence>
<dbReference type="Gene3D" id="3.40.190.10">
    <property type="entry name" value="Periplasmic binding protein-like II"/>
    <property type="match status" value="1"/>
</dbReference>
<dbReference type="PIRSF" id="PIRSF002741">
    <property type="entry name" value="MppA"/>
    <property type="match status" value="1"/>
</dbReference>
<dbReference type="Proteomes" id="UP000091979">
    <property type="component" value="Unassembled WGS sequence"/>
</dbReference>
<dbReference type="GO" id="GO:1904680">
    <property type="term" value="F:peptide transmembrane transporter activity"/>
    <property type="evidence" value="ECO:0007669"/>
    <property type="project" value="TreeGrafter"/>
</dbReference>
<dbReference type="PANTHER" id="PTHR30290:SF38">
    <property type="entry name" value="D,D-DIPEPTIDE-BINDING PERIPLASMIC PROTEIN DDPA-RELATED"/>
    <property type="match status" value="1"/>
</dbReference>
<dbReference type="STRING" id="1560234.SP90_13970"/>
<accession>A0A1B7XA33</accession>
<dbReference type="AlphaFoldDB" id="A0A1B7XA33"/>
<dbReference type="GO" id="GO:0015833">
    <property type="term" value="P:peptide transport"/>
    <property type="evidence" value="ECO:0007669"/>
    <property type="project" value="TreeGrafter"/>
</dbReference>
<dbReference type="CDD" id="cd08514">
    <property type="entry name" value="PBP2_AppA_like"/>
    <property type="match status" value="1"/>
</dbReference>
<protein>
    <submittedName>
        <fullName evidence="6">Peptide-binding protein</fullName>
    </submittedName>
</protein>
<evidence type="ECO:0000313" key="7">
    <source>
        <dbReference type="Proteomes" id="UP000091979"/>
    </source>
</evidence>
<evidence type="ECO:0000313" key="6">
    <source>
        <dbReference type="EMBL" id="OBQ46197.1"/>
    </source>
</evidence>
<dbReference type="OrthoDB" id="9772924at2"/>
<reference evidence="6 7" key="1">
    <citation type="submission" date="2015-01" db="EMBL/GenBank/DDBJ databases">
        <title>Desulfovibrio sp. JC271 draft genome sequence.</title>
        <authorList>
            <person name="Shivani Y."/>
            <person name="Subhash Y."/>
            <person name="Sasikala C."/>
            <person name="Ramana C.V."/>
        </authorList>
    </citation>
    <scope>NUCLEOTIDE SEQUENCE [LARGE SCALE GENOMIC DNA]</scope>
    <source>
        <strain evidence="6 7">JC271</strain>
    </source>
</reference>
<dbReference type="PATRIC" id="fig|1560234.3.peg.1907"/>
<comment type="similarity">
    <text evidence="1">Belongs to the bacterial solute-binding protein 5 family.</text>
</comment>
<evidence type="ECO:0000259" key="5">
    <source>
        <dbReference type="Pfam" id="PF00496"/>
    </source>
</evidence>
<feature type="signal peptide" evidence="4">
    <location>
        <begin position="1"/>
        <end position="29"/>
    </location>
</feature>
<dbReference type="GO" id="GO:0030288">
    <property type="term" value="C:outer membrane-bounded periplasmic space"/>
    <property type="evidence" value="ECO:0007669"/>
    <property type="project" value="UniProtKB-ARBA"/>
</dbReference>
<evidence type="ECO:0000256" key="3">
    <source>
        <dbReference type="ARBA" id="ARBA00022729"/>
    </source>
</evidence>
<comment type="caution">
    <text evidence="6">The sequence shown here is derived from an EMBL/GenBank/DDBJ whole genome shotgun (WGS) entry which is preliminary data.</text>
</comment>
<feature type="domain" description="Solute-binding protein family 5" evidence="5">
    <location>
        <begin position="105"/>
        <end position="462"/>
    </location>
</feature>
<dbReference type="InterPro" id="IPR000914">
    <property type="entry name" value="SBP_5_dom"/>
</dbReference>
<dbReference type="PROSITE" id="PS51257">
    <property type="entry name" value="PROKAR_LIPOPROTEIN"/>
    <property type="match status" value="1"/>
</dbReference>
<dbReference type="GO" id="GO:0043190">
    <property type="term" value="C:ATP-binding cassette (ABC) transporter complex"/>
    <property type="evidence" value="ECO:0007669"/>
    <property type="project" value="InterPro"/>
</dbReference>
<keyword evidence="3 4" id="KW-0732">Signal</keyword>
<proteinExistence type="inferred from homology"/>
<dbReference type="Gene3D" id="3.90.76.10">
    <property type="entry name" value="Dipeptide-binding Protein, Domain 1"/>
    <property type="match status" value="1"/>
</dbReference>
<evidence type="ECO:0000256" key="2">
    <source>
        <dbReference type="ARBA" id="ARBA00022448"/>
    </source>
</evidence>
<sequence length="564" mass="64298">MHCSLQKRVLLGALLCFLFLTGCSSPAEKKQSASTTEASSSKASERAVGDNTINIQKPEYGGRIILGSIADIANMIPMLSTDSASHTVASHIYVSPLKYDKDLNIVPYAAESFEVLDEGKRIRITMRKDVQWEDGTPLTAEDVEFTYKLYIDPNTPTAYAQDYLLVKKFTLIDKYTFEATYEKPLARILISWMLDILPKHLLEGKDLLSSPLSSKPVGAGPFKFKEWDRGEKVVLEANDNYFLGRPYLDEVVYRVIPDSSTMFLELKAGHLDMMTLTPQQYLYQTDSAFFTNNFAKYRYLSSGYSFLGFNFRSRFFQDARVRRAISYAIDKEGLVKGVLFGQGKATEGPYKPGTWVYNTSIEDYGYDPAKASEIMKDAGWTKNKKGVLEKDGIPFKFTILTNQGNEERIKTATIIQSQLKDIGIQVTIRTVEWAAFIKEFINKGRFDALILGWNILQDPDISTVWHSSRAEDGGLNFIKYINPELDKWLELGRNTLDMDVRKKAYDRVQEILHTDQPYCFLYVPYSLPIVHKRFKGIEPALSGITHNLDRWWVPKSQRHYEVAN</sequence>
<organism evidence="6 7">
    <name type="scientific">Halodesulfovibrio spirochaetisodalis</name>
    <dbReference type="NCBI Taxonomy" id="1560234"/>
    <lineage>
        <taxon>Bacteria</taxon>
        <taxon>Pseudomonadati</taxon>
        <taxon>Thermodesulfobacteriota</taxon>
        <taxon>Desulfovibrionia</taxon>
        <taxon>Desulfovibrionales</taxon>
        <taxon>Desulfovibrionaceae</taxon>
        <taxon>Halodesulfovibrio</taxon>
    </lineage>
</organism>
<dbReference type="PANTHER" id="PTHR30290">
    <property type="entry name" value="PERIPLASMIC BINDING COMPONENT OF ABC TRANSPORTER"/>
    <property type="match status" value="1"/>
</dbReference>
<keyword evidence="2" id="KW-0813">Transport</keyword>
<dbReference type="InterPro" id="IPR039424">
    <property type="entry name" value="SBP_5"/>
</dbReference>
<dbReference type="SUPFAM" id="SSF53850">
    <property type="entry name" value="Periplasmic binding protein-like II"/>
    <property type="match status" value="1"/>
</dbReference>
<name>A0A1B7XA33_9BACT</name>
<keyword evidence="7" id="KW-1185">Reference proteome</keyword>
<dbReference type="EMBL" id="JXMS01000029">
    <property type="protein sequence ID" value="OBQ46197.1"/>
    <property type="molecule type" value="Genomic_DNA"/>
</dbReference>
<evidence type="ECO:0000256" key="1">
    <source>
        <dbReference type="ARBA" id="ARBA00005695"/>
    </source>
</evidence>
<gene>
    <name evidence="6" type="ORF">SP90_13970</name>
</gene>
<dbReference type="Gene3D" id="3.10.105.10">
    <property type="entry name" value="Dipeptide-binding Protein, Domain 3"/>
    <property type="match status" value="1"/>
</dbReference>
<dbReference type="InterPro" id="IPR030678">
    <property type="entry name" value="Peptide/Ni-bd"/>
</dbReference>
<dbReference type="Pfam" id="PF00496">
    <property type="entry name" value="SBP_bac_5"/>
    <property type="match status" value="1"/>
</dbReference>
<dbReference type="RefSeq" id="WP_066857543.1">
    <property type="nucleotide sequence ID" value="NZ_JXMS01000029.1"/>
</dbReference>